<dbReference type="PANTHER" id="PTHR48020">
    <property type="entry name" value="PROTON MYO-INOSITOL COTRANSPORTER"/>
    <property type="match status" value="1"/>
</dbReference>
<dbReference type="InterPro" id="IPR005828">
    <property type="entry name" value="MFS_sugar_transport-like"/>
</dbReference>
<evidence type="ECO:0000313" key="7">
    <source>
        <dbReference type="EMBL" id="KAK7359458.1"/>
    </source>
</evidence>
<dbReference type="GO" id="GO:0005366">
    <property type="term" value="F:myo-inositol:proton symporter activity"/>
    <property type="evidence" value="ECO:0007669"/>
    <property type="project" value="TreeGrafter"/>
</dbReference>
<dbReference type="InterPro" id="IPR050814">
    <property type="entry name" value="Myo-inositol_Transporter"/>
</dbReference>
<gene>
    <name evidence="7" type="ORF">VNO77_01418</name>
</gene>
<dbReference type="AlphaFoldDB" id="A0AAN9MW10"/>
<dbReference type="InterPro" id="IPR036259">
    <property type="entry name" value="MFS_trans_sf"/>
</dbReference>
<comment type="subcellular location">
    <subcellularLocation>
        <location evidence="1">Membrane</location>
    </subcellularLocation>
</comment>
<sequence length="273" mass="29893">MEGAPEADGSAFKECLALSNNNPYVLRLAFSAGIGGLLFGYDTVMQVLYLVLFCILEMISKKLTERLGFRCTLLCWAYYHGINDIPSLHFRGCSNQNSMSPCDWNTEVDVRNSSSACWIATYSHVVSPRITTLVGREEEGKQIMRKIYSDGEAEAEIQNLSVSTEMEKRELESAVMYYSSTIVQLAGFASNETALLLSLITAAVNAIGAILSIYYNLGHVGSMVTQQSNIAVHNTGIGTQKDVQAKLDGLQVGLALYILFFSPGMGSVPWIIN</sequence>
<evidence type="ECO:0000256" key="3">
    <source>
        <dbReference type="ARBA" id="ARBA00022692"/>
    </source>
</evidence>
<evidence type="ECO:0000256" key="5">
    <source>
        <dbReference type="ARBA" id="ARBA00023136"/>
    </source>
</evidence>
<proteinExistence type="predicted"/>
<dbReference type="PANTHER" id="PTHR48020:SF38">
    <property type="entry name" value="INOSITOL TRANSPORTER 2-RELATED"/>
    <property type="match status" value="1"/>
</dbReference>
<keyword evidence="8" id="KW-1185">Reference proteome</keyword>
<dbReference type="Pfam" id="PF00083">
    <property type="entry name" value="Sugar_tr"/>
    <property type="match status" value="1"/>
</dbReference>
<accession>A0AAN9MW10</accession>
<comment type="caution">
    <text evidence="7">The sequence shown here is derived from an EMBL/GenBank/DDBJ whole genome shotgun (WGS) entry which is preliminary data.</text>
</comment>
<keyword evidence="3 6" id="KW-0812">Transmembrane</keyword>
<organism evidence="7 8">
    <name type="scientific">Canavalia gladiata</name>
    <name type="common">Sword bean</name>
    <name type="synonym">Dolichos gladiatus</name>
    <dbReference type="NCBI Taxonomy" id="3824"/>
    <lineage>
        <taxon>Eukaryota</taxon>
        <taxon>Viridiplantae</taxon>
        <taxon>Streptophyta</taxon>
        <taxon>Embryophyta</taxon>
        <taxon>Tracheophyta</taxon>
        <taxon>Spermatophyta</taxon>
        <taxon>Magnoliopsida</taxon>
        <taxon>eudicotyledons</taxon>
        <taxon>Gunneridae</taxon>
        <taxon>Pentapetalae</taxon>
        <taxon>rosids</taxon>
        <taxon>fabids</taxon>
        <taxon>Fabales</taxon>
        <taxon>Fabaceae</taxon>
        <taxon>Papilionoideae</taxon>
        <taxon>50 kb inversion clade</taxon>
        <taxon>NPAAA clade</taxon>
        <taxon>indigoferoid/millettioid clade</taxon>
        <taxon>Phaseoleae</taxon>
        <taxon>Canavalia</taxon>
    </lineage>
</organism>
<reference evidence="7 8" key="1">
    <citation type="submission" date="2024-01" db="EMBL/GenBank/DDBJ databases">
        <title>The genomes of 5 underutilized Papilionoideae crops provide insights into root nodulation and disease resistanc.</title>
        <authorList>
            <person name="Jiang F."/>
        </authorList>
    </citation>
    <scope>NUCLEOTIDE SEQUENCE [LARGE SCALE GENOMIC DNA]</scope>
    <source>
        <strain evidence="7">LVBAO_FW01</strain>
        <tissue evidence="7">Leaves</tissue>
    </source>
</reference>
<dbReference type="Proteomes" id="UP001367508">
    <property type="component" value="Unassembled WGS sequence"/>
</dbReference>
<dbReference type="GO" id="GO:0016020">
    <property type="term" value="C:membrane"/>
    <property type="evidence" value="ECO:0007669"/>
    <property type="project" value="UniProtKB-SubCell"/>
</dbReference>
<dbReference type="EMBL" id="JAYMYQ010000001">
    <property type="protein sequence ID" value="KAK7359458.1"/>
    <property type="molecule type" value="Genomic_DNA"/>
</dbReference>
<feature type="transmembrane region" description="Helical" evidence="6">
    <location>
        <begin position="254"/>
        <end position="272"/>
    </location>
</feature>
<evidence type="ECO:0000256" key="1">
    <source>
        <dbReference type="ARBA" id="ARBA00004370"/>
    </source>
</evidence>
<evidence type="ECO:0000256" key="6">
    <source>
        <dbReference type="SAM" id="Phobius"/>
    </source>
</evidence>
<evidence type="ECO:0000313" key="8">
    <source>
        <dbReference type="Proteomes" id="UP001367508"/>
    </source>
</evidence>
<feature type="transmembrane region" description="Helical" evidence="6">
    <location>
        <begin position="194"/>
        <end position="215"/>
    </location>
</feature>
<feature type="transmembrane region" description="Helical" evidence="6">
    <location>
        <begin position="28"/>
        <end position="56"/>
    </location>
</feature>
<keyword evidence="4 6" id="KW-1133">Transmembrane helix</keyword>
<evidence type="ECO:0000256" key="4">
    <source>
        <dbReference type="ARBA" id="ARBA00022989"/>
    </source>
</evidence>
<name>A0AAN9MW10_CANGL</name>
<dbReference type="Gene3D" id="1.20.1250.20">
    <property type="entry name" value="MFS general substrate transporter like domains"/>
    <property type="match status" value="1"/>
</dbReference>
<evidence type="ECO:0000256" key="2">
    <source>
        <dbReference type="ARBA" id="ARBA00022448"/>
    </source>
</evidence>
<protein>
    <submittedName>
        <fullName evidence="7">Uncharacterized protein</fullName>
    </submittedName>
</protein>
<keyword evidence="2" id="KW-0813">Transport</keyword>
<keyword evidence="5 6" id="KW-0472">Membrane</keyword>